<evidence type="ECO:0000256" key="1">
    <source>
        <dbReference type="ARBA" id="ARBA00022649"/>
    </source>
</evidence>
<dbReference type="Proteomes" id="UP000290759">
    <property type="component" value="Unassembled WGS sequence"/>
</dbReference>
<accession>A0A4Q2UCF9</accession>
<dbReference type="AlphaFoldDB" id="A0A4Q2UCF9"/>
<proteinExistence type="predicted"/>
<reference evidence="2 3" key="2">
    <citation type="submission" date="2019-02" db="EMBL/GenBank/DDBJ databases">
        <title>'Lichenibacterium ramalinii' gen. nov. sp. nov., 'Lichenibacterium minor' gen. nov. sp. nov.</title>
        <authorList>
            <person name="Pankratov T."/>
        </authorList>
    </citation>
    <scope>NUCLEOTIDE SEQUENCE [LARGE SCALE GENOMIC DNA]</scope>
    <source>
        <strain evidence="2 3">RmlP026</strain>
    </source>
</reference>
<reference evidence="2 3" key="1">
    <citation type="submission" date="2018-12" db="EMBL/GenBank/DDBJ databases">
        <authorList>
            <person name="Grouzdev D.S."/>
            <person name="Krutkina M.S."/>
        </authorList>
    </citation>
    <scope>NUCLEOTIDE SEQUENCE [LARGE SCALE GENOMIC DNA]</scope>
    <source>
        <strain evidence="2 3">RmlP026</strain>
    </source>
</reference>
<comment type="caution">
    <text evidence="2">The sequence shown here is derived from an EMBL/GenBank/DDBJ whole genome shotgun (WGS) entry which is preliminary data.</text>
</comment>
<dbReference type="InterPro" id="IPR007712">
    <property type="entry name" value="RelE/ParE_toxin"/>
</dbReference>
<dbReference type="EMBL" id="QYBB01000006">
    <property type="protein sequence ID" value="RYC32535.1"/>
    <property type="molecule type" value="Genomic_DNA"/>
</dbReference>
<sequence length="97" mass="10377">MRIVYAARAGRNLADIVDALRSRNRHAALVVAATIRKRIALLARHPTSGRAQDIDGVRTAVTVPFGYVIHHAVDEAAKVVTVLAILPPPRDRPAAGA</sequence>
<name>A0A4Q2UCF9_9HYPH</name>
<keyword evidence="1" id="KW-1277">Toxin-antitoxin system</keyword>
<protein>
    <submittedName>
        <fullName evidence="2">Type II toxin-antitoxin system RelE/ParE family toxin</fullName>
    </submittedName>
</protein>
<dbReference type="Gene3D" id="3.30.2310.20">
    <property type="entry name" value="RelE-like"/>
    <property type="match status" value="1"/>
</dbReference>
<organism evidence="2 3">
    <name type="scientific">Lichenibacterium minor</name>
    <dbReference type="NCBI Taxonomy" id="2316528"/>
    <lineage>
        <taxon>Bacteria</taxon>
        <taxon>Pseudomonadati</taxon>
        <taxon>Pseudomonadota</taxon>
        <taxon>Alphaproteobacteria</taxon>
        <taxon>Hyphomicrobiales</taxon>
        <taxon>Lichenihabitantaceae</taxon>
        <taxon>Lichenibacterium</taxon>
    </lineage>
</organism>
<dbReference type="InterPro" id="IPR035093">
    <property type="entry name" value="RelE/ParE_toxin_dom_sf"/>
</dbReference>
<dbReference type="OrthoDB" id="595470at2"/>
<evidence type="ECO:0000313" key="2">
    <source>
        <dbReference type="EMBL" id="RYC32535.1"/>
    </source>
</evidence>
<gene>
    <name evidence="2" type="ORF">D3273_07265</name>
</gene>
<keyword evidence="3" id="KW-1185">Reference proteome</keyword>
<evidence type="ECO:0000313" key="3">
    <source>
        <dbReference type="Proteomes" id="UP000290759"/>
    </source>
</evidence>
<dbReference type="Pfam" id="PF05016">
    <property type="entry name" value="ParE_toxin"/>
    <property type="match status" value="1"/>
</dbReference>